<gene>
    <name evidence="2" type="ORF">DYU11_19090</name>
</gene>
<feature type="domain" description="FRG" evidence="1">
    <location>
        <begin position="23"/>
        <end position="121"/>
    </location>
</feature>
<sequence>MIKKRINTFLDYLSEVEQNRNDNYQIHLFRGQSYSQPLLPSIARVNPHFDTTKIEIRMLEDLKRRSPLLVAKPPASDWQWLVLAQHFRLKTRLLDWASNPLVALWFACSNEYVLDRDSYVYELSANEEMLVDLTQAESPFSNTKTRILRPTLNNERILAQSGWFTAHKFSRSRNRFIELEARKEERFKIVEIEIPAESKKNILKMLSNLGVNYRTIYPDVEGLCLHLNWKYQSEIPQTG</sequence>
<name>A0A418M6D6_9BACT</name>
<accession>A0A418M6D6</accession>
<dbReference type="AlphaFoldDB" id="A0A418M6D6"/>
<dbReference type="RefSeq" id="WP_119669301.1">
    <property type="nucleotide sequence ID" value="NZ_QXED01000005.1"/>
</dbReference>
<dbReference type="InterPro" id="IPR014966">
    <property type="entry name" value="FRG-dom"/>
</dbReference>
<evidence type="ECO:0000313" key="2">
    <source>
        <dbReference type="EMBL" id="RIV21509.1"/>
    </source>
</evidence>
<dbReference type="SMART" id="SM00901">
    <property type="entry name" value="FRG"/>
    <property type="match status" value="1"/>
</dbReference>
<reference evidence="2 3" key="1">
    <citation type="submission" date="2018-08" db="EMBL/GenBank/DDBJ databases">
        <title>Fibrisoma montanum sp. nov., isolated from Danxia mountain soil.</title>
        <authorList>
            <person name="Huang Y."/>
        </authorList>
    </citation>
    <scope>NUCLEOTIDE SEQUENCE [LARGE SCALE GENOMIC DNA]</scope>
    <source>
        <strain evidence="2 3">HYT19</strain>
    </source>
</reference>
<dbReference type="Proteomes" id="UP000283523">
    <property type="component" value="Unassembled WGS sequence"/>
</dbReference>
<dbReference type="Pfam" id="PF08867">
    <property type="entry name" value="FRG"/>
    <property type="match status" value="1"/>
</dbReference>
<comment type="caution">
    <text evidence="2">The sequence shown here is derived from an EMBL/GenBank/DDBJ whole genome shotgun (WGS) entry which is preliminary data.</text>
</comment>
<protein>
    <submittedName>
        <fullName evidence="2">FRG domain-containing protein</fullName>
    </submittedName>
</protein>
<dbReference type="OrthoDB" id="9816036at2"/>
<proteinExistence type="predicted"/>
<evidence type="ECO:0000259" key="1">
    <source>
        <dbReference type="SMART" id="SM00901"/>
    </source>
</evidence>
<dbReference type="EMBL" id="QXED01000005">
    <property type="protein sequence ID" value="RIV21509.1"/>
    <property type="molecule type" value="Genomic_DNA"/>
</dbReference>
<organism evidence="2 3">
    <name type="scientific">Fibrisoma montanum</name>
    <dbReference type="NCBI Taxonomy" id="2305895"/>
    <lineage>
        <taxon>Bacteria</taxon>
        <taxon>Pseudomonadati</taxon>
        <taxon>Bacteroidota</taxon>
        <taxon>Cytophagia</taxon>
        <taxon>Cytophagales</taxon>
        <taxon>Spirosomataceae</taxon>
        <taxon>Fibrisoma</taxon>
    </lineage>
</organism>
<evidence type="ECO:0000313" key="3">
    <source>
        <dbReference type="Proteomes" id="UP000283523"/>
    </source>
</evidence>
<keyword evidence="3" id="KW-1185">Reference proteome</keyword>